<keyword evidence="6" id="KW-1185">Reference proteome</keyword>
<dbReference type="Proteomes" id="UP000320496">
    <property type="component" value="Chromosome"/>
</dbReference>
<feature type="compositionally biased region" description="Polar residues" evidence="3">
    <location>
        <begin position="1"/>
        <end position="15"/>
    </location>
</feature>
<evidence type="ECO:0000256" key="3">
    <source>
        <dbReference type="SAM" id="MobiDB-lite"/>
    </source>
</evidence>
<feature type="transmembrane region" description="Helical" evidence="4">
    <location>
        <begin position="113"/>
        <end position="136"/>
    </location>
</feature>
<feature type="active site" description="Proton acceptor" evidence="1">
    <location>
        <position position="83"/>
    </location>
</feature>
<keyword evidence="4" id="KW-1133">Transmembrane helix</keyword>
<sequence length="141" mass="15140">MSGPVASTTDRSTASLPRRPRPPWRQHLIDAERGFAFGLRNNSAFAMHFFCMCVVTATATVLGLTPLEWGVVILAVTLVLSAELFHQVLRVLWKDAGPHLPGDARYAVQMGTAAVLVTLCGATTTVIVIFASRIIAMFSGG</sequence>
<evidence type="ECO:0000313" key="5">
    <source>
        <dbReference type="EMBL" id="QDU37137.1"/>
    </source>
</evidence>
<dbReference type="GO" id="GO:0016301">
    <property type="term" value="F:kinase activity"/>
    <property type="evidence" value="ECO:0007669"/>
    <property type="project" value="UniProtKB-KW"/>
</dbReference>
<feature type="transmembrane region" description="Helical" evidence="4">
    <location>
        <begin position="45"/>
        <end position="64"/>
    </location>
</feature>
<organism evidence="5 6">
    <name type="scientific">Maioricimonas rarisocia</name>
    <dbReference type="NCBI Taxonomy" id="2528026"/>
    <lineage>
        <taxon>Bacteria</taxon>
        <taxon>Pseudomonadati</taxon>
        <taxon>Planctomycetota</taxon>
        <taxon>Planctomycetia</taxon>
        <taxon>Planctomycetales</taxon>
        <taxon>Planctomycetaceae</taxon>
        <taxon>Maioricimonas</taxon>
    </lineage>
</organism>
<proteinExistence type="predicted"/>
<evidence type="ECO:0000256" key="2">
    <source>
        <dbReference type="PIRSR" id="PIRSR600829-2"/>
    </source>
</evidence>
<feature type="transmembrane region" description="Helical" evidence="4">
    <location>
        <begin position="71"/>
        <end position="93"/>
    </location>
</feature>
<dbReference type="CDD" id="cd14265">
    <property type="entry name" value="UDPK_IM_like"/>
    <property type="match status" value="1"/>
</dbReference>
<dbReference type="OrthoDB" id="215805at2"/>
<dbReference type="Gene3D" id="1.10.3830.10">
    <property type="entry name" value="Diacylglycerol kinase (DAGK) domain"/>
    <property type="match status" value="1"/>
</dbReference>
<protein>
    <submittedName>
        <fullName evidence="5">Prokaryotic diacylglycerol kinase</fullName>
    </submittedName>
</protein>
<name>A0A517Z3Y4_9PLAN</name>
<dbReference type="InterPro" id="IPR000829">
    <property type="entry name" value="DAGK"/>
</dbReference>
<dbReference type="GO" id="GO:0008654">
    <property type="term" value="P:phospholipid biosynthetic process"/>
    <property type="evidence" value="ECO:0007669"/>
    <property type="project" value="InterPro"/>
</dbReference>
<evidence type="ECO:0000313" key="6">
    <source>
        <dbReference type="Proteomes" id="UP000320496"/>
    </source>
</evidence>
<dbReference type="InterPro" id="IPR033717">
    <property type="entry name" value="UDPK"/>
</dbReference>
<dbReference type="AlphaFoldDB" id="A0A517Z3Y4"/>
<keyword evidence="5" id="KW-0808">Transferase</keyword>
<feature type="binding site" evidence="2">
    <location>
        <position position="83"/>
    </location>
    <ligand>
        <name>substrate</name>
    </ligand>
</feature>
<evidence type="ECO:0000256" key="4">
    <source>
        <dbReference type="SAM" id="Phobius"/>
    </source>
</evidence>
<keyword evidence="4" id="KW-0472">Membrane</keyword>
<dbReference type="Pfam" id="PF01219">
    <property type="entry name" value="DAGK_prokar"/>
    <property type="match status" value="1"/>
</dbReference>
<dbReference type="EMBL" id="CP036275">
    <property type="protein sequence ID" value="QDU37137.1"/>
    <property type="molecule type" value="Genomic_DNA"/>
</dbReference>
<dbReference type="PANTHER" id="PTHR34299">
    <property type="entry name" value="DIACYLGLYCEROL KINASE"/>
    <property type="match status" value="1"/>
</dbReference>
<keyword evidence="4" id="KW-0812">Transmembrane</keyword>
<keyword evidence="5" id="KW-0418">Kinase</keyword>
<feature type="region of interest" description="Disordered" evidence="3">
    <location>
        <begin position="1"/>
        <end position="23"/>
    </location>
</feature>
<gene>
    <name evidence="5" type="ORF">Mal4_14450</name>
</gene>
<dbReference type="PANTHER" id="PTHR34299:SF1">
    <property type="entry name" value="DIACYLGLYCEROL KINASE"/>
    <property type="match status" value="1"/>
</dbReference>
<evidence type="ECO:0000256" key="1">
    <source>
        <dbReference type="PIRSR" id="PIRSR600829-1"/>
    </source>
</evidence>
<accession>A0A517Z3Y4</accession>
<dbReference type="RefSeq" id="WP_145367881.1">
    <property type="nucleotide sequence ID" value="NZ_CP036275.1"/>
</dbReference>
<dbReference type="GO" id="GO:0016020">
    <property type="term" value="C:membrane"/>
    <property type="evidence" value="ECO:0007669"/>
    <property type="project" value="InterPro"/>
</dbReference>
<dbReference type="KEGG" id="mri:Mal4_14450"/>
<reference evidence="5 6" key="1">
    <citation type="submission" date="2019-02" db="EMBL/GenBank/DDBJ databases">
        <title>Deep-cultivation of Planctomycetes and their phenomic and genomic characterization uncovers novel biology.</title>
        <authorList>
            <person name="Wiegand S."/>
            <person name="Jogler M."/>
            <person name="Boedeker C."/>
            <person name="Pinto D."/>
            <person name="Vollmers J."/>
            <person name="Rivas-Marin E."/>
            <person name="Kohn T."/>
            <person name="Peeters S.H."/>
            <person name="Heuer A."/>
            <person name="Rast P."/>
            <person name="Oberbeckmann S."/>
            <person name="Bunk B."/>
            <person name="Jeske O."/>
            <person name="Meyerdierks A."/>
            <person name="Storesund J.E."/>
            <person name="Kallscheuer N."/>
            <person name="Luecker S."/>
            <person name="Lage O.M."/>
            <person name="Pohl T."/>
            <person name="Merkel B.J."/>
            <person name="Hornburger P."/>
            <person name="Mueller R.-W."/>
            <person name="Bruemmer F."/>
            <person name="Labrenz M."/>
            <person name="Spormann A.M."/>
            <person name="Op den Camp H."/>
            <person name="Overmann J."/>
            <person name="Amann R."/>
            <person name="Jetten M.S.M."/>
            <person name="Mascher T."/>
            <person name="Medema M.H."/>
            <person name="Devos D.P."/>
            <person name="Kaster A.-K."/>
            <person name="Ovreas L."/>
            <person name="Rohde M."/>
            <person name="Galperin M.Y."/>
            <person name="Jogler C."/>
        </authorList>
    </citation>
    <scope>NUCLEOTIDE SEQUENCE [LARGE SCALE GENOMIC DNA]</scope>
    <source>
        <strain evidence="5 6">Mal4</strain>
    </source>
</reference>